<accession>A0ABT8EAW1</accession>
<keyword evidence="1" id="KW-1133">Transmembrane helix</keyword>
<evidence type="ECO:0000256" key="1">
    <source>
        <dbReference type="SAM" id="Phobius"/>
    </source>
</evidence>
<organism evidence="2 3">
    <name type="scientific">Fictibacillus terranigra</name>
    <dbReference type="NCBI Taxonomy" id="3058424"/>
    <lineage>
        <taxon>Bacteria</taxon>
        <taxon>Bacillati</taxon>
        <taxon>Bacillota</taxon>
        <taxon>Bacilli</taxon>
        <taxon>Bacillales</taxon>
        <taxon>Fictibacillaceae</taxon>
        <taxon>Fictibacillus</taxon>
    </lineage>
</organism>
<name>A0ABT8EAW1_9BACL</name>
<evidence type="ECO:0000313" key="3">
    <source>
        <dbReference type="Proteomes" id="UP001168694"/>
    </source>
</evidence>
<gene>
    <name evidence="2" type="ORF">QYF49_18990</name>
</gene>
<dbReference type="Pfam" id="PF10112">
    <property type="entry name" value="Halogen_Hydrol"/>
    <property type="match status" value="1"/>
</dbReference>
<protein>
    <submittedName>
        <fullName evidence="2">5-bromo-4-chloroindolyl phosphate hydrolysis family protein</fullName>
    </submittedName>
</protein>
<keyword evidence="1" id="KW-0812">Transmembrane</keyword>
<proteinExistence type="predicted"/>
<feature type="transmembrane region" description="Helical" evidence="1">
    <location>
        <begin position="7"/>
        <end position="29"/>
    </location>
</feature>
<dbReference type="RefSeq" id="WP_290401174.1">
    <property type="nucleotide sequence ID" value="NZ_JAUHLN010000004.1"/>
</dbReference>
<evidence type="ECO:0000313" key="2">
    <source>
        <dbReference type="EMBL" id="MDN4075059.1"/>
    </source>
</evidence>
<feature type="transmembrane region" description="Helical" evidence="1">
    <location>
        <begin position="35"/>
        <end position="57"/>
    </location>
</feature>
<reference evidence="2" key="1">
    <citation type="submission" date="2023-06" db="EMBL/GenBank/DDBJ databases">
        <title>Draft Genome Sequences of Representative Paenibacillus Polymyxa, Bacillus cereus, Fictibacillus sp., and Brevibacillus agri Strains Isolated from Amazonian Dark Earth.</title>
        <authorList>
            <person name="Pellegrinetti T.A."/>
            <person name="Cunha I.C.M."/>
            <person name="Chaves M.G."/>
            <person name="Freitas A.S."/>
            <person name="Silva A.V.R."/>
            <person name="Tsai S.M."/>
            <person name="Mendes L.W."/>
        </authorList>
    </citation>
    <scope>NUCLEOTIDE SEQUENCE</scope>
    <source>
        <strain evidence="2">CENA-BCM004</strain>
    </source>
</reference>
<dbReference type="Proteomes" id="UP001168694">
    <property type="component" value="Unassembled WGS sequence"/>
</dbReference>
<dbReference type="InterPro" id="IPR018770">
    <property type="entry name" value="ChloroindolylP_hydrolase"/>
</dbReference>
<keyword evidence="1" id="KW-0472">Membrane</keyword>
<comment type="caution">
    <text evidence="2">The sequence shown here is derived from an EMBL/GenBank/DDBJ whole genome shotgun (WGS) entry which is preliminary data.</text>
</comment>
<sequence length="220" mass="26105">MNWFLSVFVKVISAINTMVIVWLLSFFAFDQSFLLSSAFAAGGAVIGYLMTAMLWNYRILRKYKLTRSEFKYIKKNLNEAKPKIYRLQKTLFSIRDIPTLKQRIELTKITRKIYSMTKREPRRFFQAERFYFSHLDSAVELTEKYAFLSGQPKKSWELQDSLSETRRTLKELTEYIEEDLYHLISDDVNQLKFELDVAKHSIKTLKDSKLETKAGDYNER</sequence>
<dbReference type="EMBL" id="JAUHLN010000004">
    <property type="protein sequence ID" value="MDN4075059.1"/>
    <property type="molecule type" value="Genomic_DNA"/>
</dbReference>
<keyword evidence="3" id="KW-1185">Reference proteome</keyword>